<evidence type="ECO:0000313" key="1">
    <source>
        <dbReference type="EMBL" id="RSU09561.1"/>
    </source>
</evidence>
<accession>A0A430AN75</accession>
<dbReference type="AlphaFoldDB" id="A0A430AN75"/>
<dbReference type="RefSeq" id="WP_126809812.1">
    <property type="nucleotide sequence ID" value="NZ_NGKA01000020.1"/>
</dbReference>
<dbReference type="Proteomes" id="UP000287605">
    <property type="component" value="Unassembled WGS sequence"/>
</dbReference>
<evidence type="ECO:0000313" key="2">
    <source>
        <dbReference type="Proteomes" id="UP000287605"/>
    </source>
</evidence>
<dbReference type="EMBL" id="NGKA01000020">
    <property type="protein sequence ID" value="RSU09561.1"/>
    <property type="molecule type" value="Genomic_DNA"/>
</dbReference>
<organism evidence="1 2">
    <name type="scientific">Vagococcus elongatus</name>
    <dbReference type="NCBI Taxonomy" id="180344"/>
    <lineage>
        <taxon>Bacteria</taxon>
        <taxon>Bacillati</taxon>
        <taxon>Bacillota</taxon>
        <taxon>Bacilli</taxon>
        <taxon>Lactobacillales</taxon>
        <taxon>Enterococcaceae</taxon>
        <taxon>Vagococcus</taxon>
    </lineage>
</organism>
<comment type="caution">
    <text evidence="1">The sequence shown here is derived from an EMBL/GenBank/DDBJ whole genome shotgun (WGS) entry which is preliminary data.</text>
</comment>
<reference evidence="1 2" key="1">
    <citation type="submission" date="2017-05" db="EMBL/GenBank/DDBJ databases">
        <title>Vagococcus spp. assemblies.</title>
        <authorList>
            <person name="Gulvik C.A."/>
        </authorList>
    </citation>
    <scope>NUCLEOTIDE SEQUENCE [LARGE SCALE GENOMIC DNA]</scope>
    <source>
        <strain evidence="1 2">CCUG 51432</strain>
    </source>
</reference>
<name>A0A430AN75_9ENTE</name>
<gene>
    <name evidence="1" type="ORF">CBF29_11185</name>
</gene>
<sequence>MTENVKKIYLVFQSNVVDSSEKLTDLVKDWYILSKIMASSSDSARTIYKVSEDESTEINEDDFNHLLGSSVQEKETQQLFKITHEQFSMEILIRKGRVLETLLVDSPLYHHLENILLDYLEQRMISCGTYAYVRDYEEYLAHNVEDIQERLELKLQYPESIRYMKDDKGNKLVDCSQYSGYDLMFRGLALTSCWKMWFSENYFYVVPKQAFLDVQQVDEVKELAREVIRVTLYNSPLDWREEANLHFQKLFKKQLGFEQIEWTNGVGVLAEPYVDFLQSGDRMQMIQYQNEYLQPVEKTKAKHFTTRIFNYAQNFYVESRRFGYLNSQAYFPFELGMNNDCLAYWILNTDYSLDKGIESFLYYISYYLKAKKMLFQPMRQKTILRFYLPKTSLGTVPMRGLEDALLESGFSVKDSTPGKELIVASNRETLAVEFRDVDHLKKDVLEWRLPGNTPDEHTDNMEEKITKFLEKMGAPKK</sequence>
<keyword evidence="2" id="KW-1185">Reference proteome</keyword>
<protein>
    <submittedName>
        <fullName evidence="1">Uncharacterized protein</fullName>
    </submittedName>
</protein>
<dbReference type="OrthoDB" id="2188649at2"/>
<proteinExistence type="predicted"/>